<evidence type="ECO:0000313" key="3">
    <source>
        <dbReference type="Proteomes" id="UP001595821"/>
    </source>
</evidence>
<organism evidence="2 3">
    <name type="scientific">Natribaculum luteum</name>
    <dbReference type="NCBI Taxonomy" id="1586232"/>
    <lineage>
        <taxon>Archaea</taxon>
        <taxon>Methanobacteriati</taxon>
        <taxon>Methanobacteriota</taxon>
        <taxon>Stenosarchaea group</taxon>
        <taxon>Halobacteria</taxon>
        <taxon>Halobacteriales</taxon>
        <taxon>Natrialbaceae</taxon>
        <taxon>Natribaculum</taxon>
    </lineage>
</organism>
<feature type="compositionally biased region" description="Polar residues" evidence="1">
    <location>
        <begin position="172"/>
        <end position="196"/>
    </location>
</feature>
<feature type="compositionally biased region" description="Basic and acidic residues" evidence="1">
    <location>
        <begin position="89"/>
        <end position="100"/>
    </location>
</feature>
<dbReference type="Proteomes" id="UP001595821">
    <property type="component" value="Unassembled WGS sequence"/>
</dbReference>
<proteinExistence type="predicted"/>
<gene>
    <name evidence="2" type="ORF">ACFOZ7_03745</name>
</gene>
<sequence>MCNDLAYKVRDRADEPLRLVSLSDPEADELLAPHYSDSWSEDFYFVNGDTARKGKRALPSVMKTVGVKDFAALLGDYLRHHQSQSQGDDCDHDHDHDDSRSTGVLSRRNFVGAAATVGTALFANPVQGASSRDRPPKGLAVRVARVRPDGQGSYDVTIEREDELVRQERWEPSSQVESTQSTTKQKPVSMDSTGTKTLLDRGTLQVQREDVDLTLETDDDVLEAAFDMNRAGQSRGAQMTRYGVLDDRDRYGFSLNFAKGPMKVDGKAKDGSTLSGRINHDVARKTVDFVKFESEESADIETHLEGYVAAIRAYQRHYADSGDAKMARLYGEIAADLDGNVSTIPAAAEDEFEPVKNVLSISSVPYWTEYVESPTTDGSDVYQTSDVSGADCGCSCCSLGCCTGCDCGCSICIGTPKPGCGCGCCIGGCGAGCGCGCCYCID</sequence>
<reference evidence="2 3" key="1">
    <citation type="journal article" date="2014" name="Int. J. Syst. Evol. Microbiol.">
        <title>Complete genome sequence of Corynebacterium casei LMG S-19264T (=DSM 44701T), isolated from a smear-ripened cheese.</title>
        <authorList>
            <consortium name="US DOE Joint Genome Institute (JGI-PGF)"/>
            <person name="Walter F."/>
            <person name="Albersmeier A."/>
            <person name="Kalinowski J."/>
            <person name="Ruckert C."/>
        </authorList>
    </citation>
    <scope>NUCLEOTIDE SEQUENCE [LARGE SCALE GENOMIC DNA]</scope>
    <source>
        <strain evidence="2 3">IBRC-M 10912</strain>
    </source>
</reference>
<evidence type="ECO:0008006" key="4">
    <source>
        <dbReference type="Google" id="ProtNLM"/>
    </source>
</evidence>
<name>A0ABD5NVL5_9EURY</name>
<dbReference type="AlphaFoldDB" id="A0ABD5NVL5"/>
<accession>A0ABD5NVL5</accession>
<feature type="region of interest" description="Disordered" evidence="1">
    <location>
        <begin position="167"/>
        <end position="196"/>
    </location>
</feature>
<dbReference type="EMBL" id="JBHSDJ010000011">
    <property type="protein sequence ID" value="MFC4246109.1"/>
    <property type="molecule type" value="Genomic_DNA"/>
</dbReference>
<comment type="caution">
    <text evidence="2">The sequence shown here is derived from an EMBL/GenBank/DDBJ whole genome shotgun (WGS) entry which is preliminary data.</text>
</comment>
<evidence type="ECO:0000313" key="2">
    <source>
        <dbReference type="EMBL" id="MFC4246109.1"/>
    </source>
</evidence>
<feature type="region of interest" description="Disordered" evidence="1">
    <location>
        <begin position="82"/>
        <end position="105"/>
    </location>
</feature>
<evidence type="ECO:0000256" key="1">
    <source>
        <dbReference type="SAM" id="MobiDB-lite"/>
    </source>
</evidence>
<protein>
    <recommendedName>
        <fullName evidence="4">Twin-arginine translocation signal domain-containing protein</fullName>
    </recommendedName>
</protein>